<organism evidence="4 5">
    <name type="scientific">Jannaschia seosinensis</name>
    <dbReference type="NCBI Taxonomy" id="313367"/>
    <lineage>
        <taxon>Bacteria</taxon>
        <taxon>Pseudomonadati</taxon>
        <taxon>Pseudomonadota</taxon>
        <taxon>Alphaproteobacteria</taxon>
        <taxon>Rhodobacterales</taxon>
        <taxon>Roseobacteraceae</taxon>
        <taxon>Jannaschia</taxon>
    </lineage>
</organism>
<dbReference type="RefSeq" id="WP_144431753.1">
    <property type="nucleotide sequence ID" value="NZ_CYPR01000206.1"/>
</dbReference>
<dbReference type="SUPFAM" id="SSF50346">
    <property type="entry name" value="PRC-barrel domain"/>
    <property type="match status" value="1"/>
</dbReference>
<feature type="domain" description="FAS1" evidence="3">
    <location>
        <begin position="23"/>
        <end position="175"/>
    </location>
</feature>
<evidence type="ECO:0000313" key="4">
    <source>
        <dbReference type="EMBL" id="CUH40389.1"/>
    </source>
</evidence>
<evidence type="ECO:0000259" key="3">
    <source>
        <dbReference type="PROSITE" id="PS50213"/>
    </source>
</evidence>
<accession>A0A0M7BDX2</accession>
<dbReference type="Pfam" id="PF05239">
    <property type="entry name" value="PRC"/>
    <property type="match status" value="1"/>
</dbReference>
<dbReference type="Gene3D" id="2.30.30.240">
    <property type="entry name" value="PRC-barrel domain"/>
    <property type="match status" value="1"/>
</dbReference>
<feature type="compositionally biased region" description="Low complexity" evidence="1">
    <location>
        <begin position="313"/>
        <end position="322"/>
    </location>
</feature>
<dbReference type="PROSITE" id="PS50213">
    <property type="entry name" value="FAS1"/>
    <property type="match status" value="1"/>
</dbReference>
<dbReference type="OrthoDB" id="7889177at2"/>
<protein>
    <submittedName>
        <fullName evidence="4">Fasciclin domain protein</fullName>
    </submittedName>
</protein>
<evidence type="ECO:0000256" key="2">
    <source>
        <dbReference type="SAM" id="SignalP"/>
    </source>
</evidence>
<evidence type="ECO:0000256" key="1">
    <source>
        <dbReference type="SAM" id="MobiDB-lite"/>
    </source>
</evidence>
<feature type="region of interest" description="Disordered" evidence="1">
    <location>
        <begin position="209"/>
        <end position="262"/>
    </location>
</feature>
<dbReference type="PANTHER" id="PTHR10900">
    <property type="entry name" value="PERIOSTIN-RELATED"/>
    <property type="match status" value="1"/>
</dbReference>
<dbReference type="SUPFAM" id="SSF82153">
    <property type="entry name" value="FAS1 domain"/>
    <property type="match status" value="1"/>
</dbReference>
<keyword evidence="2" id="KW-0732">Signal</keyword>
<reference evidence="4 5" key="1">
    <citation type="submission" date="2015-09" db="EMBL/GenBank/DDBJ databases">
        <authorList>
            <person name="Jackson K.R."/>
            <person name="Lunt B.L."/>
            <person name="Fisher J.N.B."/>
            <person name="Gardner A.V."/>
            <person name="Bailey M.E."/>
            <person name="Deus L.M."/>
            <person name="Earl A.S."/>
            <person name="Gibby P.D."/>
            <person name="Hartmann K.A."/>
            <person name="Liu J.E."/>
            <person name="Manci A.M."/>
            <person name="Nielsen D.A."/>
            <person name="Solomon M.B."/>
            <person name="Breakwell D.P."/>
            <person name="Burnett S.H."/>
            <person name="Grose J.H."/>
        </authorList>
    </citation>
    <scope>NUCLEOTIDE SEQUENCE [LARGE SCALE GENOMIC DNA]</scope>
    <source>
        <strain evidence="4 5">CECT 7799</strain>
    </source>
</reference>
<name>A0A0M7BDX2_9RHOB</name>
<dbReference type="InterPro" id="IPR050904">
    <property type="entry name" value="Adhesion/Biosynth-related"/>
</dbReference>
<dbReference type="AlphaFoldDB" id="A0A0M7BDX2"/>
<proteinExistence type="predicted"/>
<dbReference type="InterPro" id="IPR036378">
    <property type="entry name" value="FAS1_dom_sf"/>
</dbReference>
<gene>
    <name evidence="4" type="ORF">JSE7799_03121</name>
</gene>
<dbReference type="SMART" id="SM00554">
    <property type="entry name" value="FAS1"/>
    <property type="match status" value="1"/>
</dbReference>
<dbReference type="Gene3D" id="2.30.180.10">
    <property type="entry name" value="FAS1 domain"/>
    <property type="match status" value="1"/>
</dbReference>
<dbReference type="STRING" id="313367.JSE7799_03121"/>
<feature type="signal peptide" evidence="2">
    <location>
        <begin position="1"/>
        <end position="23"/>
    </location>
</feature>
<dbReference type="PANTHER" id="PTHR10900:SF77">
    <property type="entry name" value="FI19380P1"/>
    <property type="match status" value="1"/>
</dbReference>
<dbReference type="Pfam" id="PF02469">
    <property type="entry name" value="Fasciclin"/>
    <property type="match status" value="1"/>
</dbReference>
<evidence type="ECO:0000313" key="5">
    <source>
        <dbReference type="Proteomes" id="UP000049455"/>
    </source>
</evidence>
<dbReference type="InterPro" id="IPR027275">
    <property type="entry name" value="PRC-brl_dom"/>
</dbReference>
<dbReference type="EMBL" id="CYPR01000206">
    <property type="protein sequence ID" value="CUH40389.1"/>
    <property type="molecule type" value="Genomic_DNA"/>
</dbReference>
<sequence length="420" mass="43560">MPRPFSTAFASILLAVAALPASAASLIDTLSSDSRFGTFSEALNAAPLADTVNDMTGVTVFAPTDEAFRRLPADLRERLFDPAAAEVRNAIVAVHIVPSGSYASNNLPVEMKPIVGDTRIVVTFTTGALTLRLAPPDDLTAADAALAARAVTEARVRVGDIQADGAVIHGIDQVMLPPGLGEMLEEIAAPGDGVGTTDAEEPADDFAERVAATDDGPTRNVVPEQSDLTDAGDTVLQEATDADVRTVPVNPASDTPEPTAPADTEVFVYEPDQPAPGPDQPAPEPEEADLPGEVVVLPAEEPAAQPLQEDTTPEPTAATTEPSAPPAGQERIDLTADLISVADLIGRPVRDDQGTELGEVVDVLVALDGADARTLVYAADGGLISLEAIGIGEEERMRVDMNRISIDPLDGSVIVPRDGG</sequence>
<keyword evidence="5" id="KW-1185">Reference proteome</keyword>
<feature type="region of interest" description="Disordered" evidence="1">
    <location>
        <begin position="269"/>
        <end position="288"/>
    </location>
</feature>
<dbReference type="InterPro" id="IPR000782">
    <property type="entry name" value="FAS1_domain"/>
</dbReference>
<feature type="region of interest" description="Disordered" evidence="1">
    <location>
        <begin position="304"/>
        <end position="329"/>
    </location>
</feature>
<dbReference type="Proteomes" id="UP000049455">
    <property type="component" value="Unassembled WGS sequence"/>
</dbReference>
<feature type="compositionally biased region" description="Pro residues" evidence="1">
    <location>
        <begin position="273"/>
        <end position="283"/>
    </location>
</feature>
<feature type="chain" id="PRO_5005810268" evidence="2">
    <location>
        <begin position="24"/>
        <end position="420"/>
    </location>
</feature>
<dbReference type="InterPro" id="IPR011033">
    <property type="entry name" value="PRC_barrel-like_sf"/>
</dbReference>